<dbReference type="KEGG" id="hch:HCH_06241"/>
<dbReference type="RefSeq" id="WP_011399944.1">
    <property type="nucleotide sequence ID" value="NC_007645.1"/>
</dbReference>
<accession>Q2S8Y6</accession>
<dbReference type="STRING" id="349521.HCH_06241"/>
<dbReference type="SUPFAM" id="SSF75169">
    <property type="entry name" value="DsrEFH-like"/>
    <property type="match status" value="1"/>
</dbReference>
<gene>
    <name evidence="2" type="ordered locus">HCH_06241</name>
</gene>
<keyword evidence="3" id="KW-1185">Reference proteome</keyword>
<reference evidence="2 3" key="1">
    <citation type="journal article" date="2005" name="Nucleic Acids Res.">
        <title>Genomic blueprint of Hahella chejuensis, a marine microbe producing an algicidal agent.</title>
        <authorList>
            <person name="Jeong H."/>
            <person name="Yim J.H."/>
            <person name="Lee C."/>
            <person name="Choi S.-H."/>
            <person name="Park Y.K."/>
            <person name="Yoon S.H."/>
            <person name="Hur C.-G."/>
            <person name="Kang H.-Y."/>
            <person name="Kim D."/>
            <person name="Lee H.H."/>
            <person name="Park K.H."/>
            <person name="Park S.-H."/>
            <person name="Park H.-S."/>
            <person name="Lee H.K."/>
            <person name="Oh T.K."/>
            <person name="Kim J.F."/>
        </authorList>
    </citation>
    <scope>NUCLEOTIDE SEQUENCE [LARGE SCALE GENOMIC DNA]</scope>
    <source>
        <strain evidence="2 3">KCTC 2396</strain>
    </source>
</reference>
<name>Q2S8Y6_HAHCH</name>
<dbReference type="EMBL" id="CP000155">
    <property type="protein sequence ID" value="ABC32888.1"/>
    <property type="molecule type" value="Genomic_DNA"/>
</dbReference>
<dbReference type="AlphaFoldDB" id="Q2S8Y6"/>
<keyword evidence="1" id="KW-0732">Signal</keyword>
<evidence type="ECO:0000313" key="3">
    <source>
        <dbReference type="Proteomes" id="UP000000238"/>
    </source>
</evidence>
<dbReference type="eggNOG" id="COG1416">
    <property type="taxonomic scope" value="Bacteria"/>
</dbReference>
<protein>
    <submittedName>
        <fullName evidence="2">Uncharacterized protein</fullName>
    </submittedName>
</protein>
<organism evidence="2 3">
    <name type="scientific">Hahella chejuensis (strain KCTC 2396)</name>
    <dbReference type="NCBI Taxonomy" id="349521"/>
    <lineage>
        <taxon>Bacteria</taxon>
        <taxon>Pseudomonadati</taxon>
        <taxon>Pseudomonadota</taxon>
        <taxon>Gammaproteobacteria</taxon>
        <taxon>Oceanospirillales</taxon>
        <taxon>Hahellaceae</taxon>
        <taxon>Hahella</taxon>
    </lineage>
</organism>
<dbReference type="InterPro" id="IPR027396">
    <property type="entry name" value="DsrEFH-like"/>
</dbReference>
<sequence length="153" mass="17358">MQFSRYLTLLWLTVFSLSLPAAERPETSPAIATDSLSYLAKIELHTPEEIAELFERASKLLEGENGYSLGSPIAFVLHGPEVEYFAKMNYPEFKSIVDKAAQLDAFRVIDVRVCNTYLRIHNIDRSALPPFIEIVPYGPAEEKKLKEKGYVDF</sequence>
<dbReference type="HOGENOM" id="CLU_132624_0_0_6"/>
<feature type="chain" id="PRO_5004214876" evidence="1">
    <location>
        <begin position="22"/>
        <end position="153"/>
    </location>
</feature>
<evidence type="ECO:0000313" key="2">
    <source>
        <dbReference type="EMBL" id="ABC32888.1"/>
    </source>
</evidence>
<dbReference type="Gene3D" id="3.40.1260.10">
    <property type="entry name" value="DsrEFH-like"/>
    <property type="match status" value="1"/>
</dbReference>
<proteinExistence type="predicted"/>
<evidence type="ECO:0000256" key="1">
    <source>
        <dbReference type="SAM" id="SignalP"/>
    </source>
</evidence>
<dbReference type="Proteomes" id="UP000000238">
    <property type="component" value="Chromosome"/>
</dbReference>
<dbReference type="OrthoDB" id="5704412at2"/>
<feature type="signal peptide" evidence="1">
    <location>
        <begin position="1"/>
        <end position="21"/>
    </location>
</feature>